<organism evidence="1 2">
    <name type="scientific">Drosophila gunungcola</name>
    <name type="common">fruit fly</name>
    <dbReference type="NCBI Taxonomy" id="103775"/>
    <lineage>
        <taxon>Eukaryota</taxon>
        <taxon>Metazoa</taxon>
        <taxon>Ecdysozoa</taxon>
        <taxon>Arthropoda</taxon>
        <taxon>Hexapoda</taxon>
        <taxon>Insecta</taxon>
        <taxon>Pterygota</taxon>
        <taxon>Neoptera</taxon>
        <taxon>Endopterygota</taxon>
        <taxon>Diptera</taxon>
        <taxon>Brachycera</taxon>
        <taxon>Muscomorpha</taxon>
        <taxon>Ephydroidea</taxon>
        <taxon>Drosophilidae</taxon>
        <taxon>Drosophila</taxon>
        <taxon>Sophophora</taxon>
    </lineage>
</organism>
<proteinExistence type="predicted"/>
<reference evidence="1" key="1">
    <citation type="journal article" date="2023" name="Genome Biol. Evol.">
        <title>Long-read-based Genome Assembly of Drosophila gunungcola Reveals Fewer Chemosensory Genes in Flower-breeding Species.</title>
        <authorList>
            <person name="Negi A."/>
            <person name="Liao B.Y."/>
            <person name="Yeh S.D."/>
        </authorList>
    </citation>
    <scope>NUCLEOTIDE SEQUENCE</scope>
    <source>
        <strain evidence="1">Sukarami</strain>
    </source>
</reference>
<evidence type="ECO:0000313" key="1">
    <source>
        <dbReference type="EMBL" id="KAI8038643.1"/>
    </source>
</evidence>
<gene>
    <name evidence="1" type="ORF">M5D96_008551</name>
</gene>
<dbReference type="Proteomes" id="UP001059596">
    <property type="component" value="Unassembled WGS sequence"/>
</dbReference>
<protein>
    <submittedName>
        <fullName evidence="1">Uncharacterized protein</fullName>
    </submittedName>
</protein>
<name>A0A9P9YKH1_9MUSC</name>
<dbReference type="EMBL" id="JAMKOV010000007">
    <property type="protein sequence ID" value="KAI8038643.1"/>
    <property type="molecule type" value="Genomic_DNA"/>
</dbReference>
<comment type="caution">
    <text evidence="1">The sequence shown here is derived from an EMBL/GenBank/DDBJ whole genome shotgun (WGS) entry which is preliminary data.</text>
</comment>
<keyword evidence="2" id="KW-1185">Reference proteome</keyword>
<sequence>MEDVGVAEVLDEVGVVGEVDEVGEVGEVGDVGDVGDVGEVGEVGLVGDDPAAWAAAIKATSPKANKTGDRIFSSVFHLMEYYCHMSRNKEGFF</sequence>
<evidence type="ECO:0000313" key="2">
    <source>
        <dbReference type="Proteomes" id="UP001059596"/>
    </source>
</evidence>
<accession>A0A9P9YKH1</accession>
<dbReference type="AlphaFoldDB" id="A0A9P9YKH1"/>